<sequence length="77" mass="7879">MNISDSGLTRILVIRNSASSLPASFVGRAREASPVPTAEGSDGCGGRQAAFPVCGWVTELVRRDAAAGVDTEGDGED</sequence>
<evidence type="ECO:0000313" key="1">
    <source>
        <dbReference type="EMBL" id="RZR73676.1"/>
    </source>
</evidence>
<name>A0A445MHL0_ENSVE</name>
<dbReference type="AlphaFoldDB" id="A0A445MHL0"/>
<reference evidence="1" key="1">
    <citation type="journal article" date="2018" name="Data Brief">
        <title>Genome sequence data from 17 accessions of Ensete ventricosum, a staple food crop for millions in Ethiopia.</title>
        <authorList>
            <person name="Yemataw Z."/>
            <person name="Muzemil S."/>
            <person name="Ambachew D."/>
            <person name="Tripathi L."/>
            <person name="Tesfaye K."/>
            <person name="Chala A."/>
            <person name="Farbos A."/>
            <person name="O'Neill P."/>
            <person name="Moore K."/>
            <person name="Grant M."/>
            <person name="Studholme D.J."/>
        </authorList>
    </citation>
    <scope>NUCLEOTIDE SEQUENCE [LARGE SCALE GENOMIC DNA]</scope>
    <source>
        <tissue evidence="1">Leaf</tissue>
    </source>
</reference>
<accession>A0A445MHL0</accession>
<organism evidence="1">
    <name type="scientific">Ensete ventricosum</name>
    <name type="common">Abyssinian banana</name>
    <name type="synonym">Musa ensete</name>
    <dbReference type="NCBI Taxonomy" id="4639"/>
    <lineage>
        <taxon>Eukaryota</taxon>
        <taxon>Viridiplantae</taxon>
        <taxon>Streptophyta</taxon>
        <taxon>Embryophyta</taxon>
        <taxon>Tracheophyta</taxon>
        <taxon>Spermatophyta</taxon>
        <taxon>Magnoliopsida</taxon>
        <taxon>Liliopsida</taxon>
        <taxon>Zingiberales</taxon>
        <taxon>Musaceae</taxon>
        <taxon>Ensete</taxon>
    </lineage>
</organism>
<dbReference type="Proteomes" id="UP000290560">
    <property type="component" value="Unassembled WGS sequence"/>
</dbReference>
<gene>
    <name evidence="1" type="ORF">BHM03_00026885</name>
</gene>
<dbReference type="EMBL" id="KV875984">
    <property type="protein sequence ID" value="RZR73676.1"/>
    <property type="molecule type" value="Genomic_DNA"/>
</dbReference>
<protein>
    <submittedName>
        <fullName evidence="1">Uncharacterized protein</fullName>
    </submittedName>
</protein>
<proteinExistence type="predicted"/>